<keyword evidence="7" id="KW-0963">Cytoplasm</keyword>
<dbReference type="PANTHER" id="PTHR21142:SF2">
    <property type="entry name" value="BETA-SARCOGLYCAN"/>
    <property type="match status" value="1"/>
</dbReference>
<proteinExistence type="inferred from homology"/>
<evidence type="ECO:0000256" key="3">
    <source>
        <dbReference type="ARBA" id="ARBA00004274"/>
    </source>
</evidence>
<comment type="subcellular location">
    <subcellularLocation>
        <location evidence="3">Cell membrane</location>
        <location evidence="3">Sarcolemma</location>
        <topology evidence="3">Single-pass type II membrane protein</topology>
    </subcellularLocation>
    <subcellularLocation>
        <location evidence="2">Cytoplasm</location>
        <location evidence="2">Cytoskeleton</location>
    </subcellularLocation>
</comment>
<keyword evidence="6" id="KW-1003">Cell membrane</keyword>
<keyword evidence="14" id="KW-0206">Cytoskeleton</keyword>
<evidence type="ECO:0000313" key="17">
    <source>
        <dbReference type="EMBL" id="KJH53173.1"/>
    </source>
</evidence>
<evidence type="ECO:0000256" key="7">
    <source>
        <dbReference type="ARBA" id="ARBA00022490"/>
    </source>
</evidence>
<keyword evidence="18" id="KW-1185">Reference proteome</keyword>
<dbReference type="InterPro" id="IPR027659">
    <property type="entry name" value="Sgcb"/>
</dbReference>
<keyword evidence="8 16" id="KW-0812">Transmembrane</keyword>
<evidence type="ECO:0000256" key="11">
    <source>
        <dbReference type="ARBA" id="ARBA00023136"/>
    </source>
</evidence>
<dbReference type="PANTHER" id="PTHR21142">
    <property type="entry name" value="SARCOGLYCANS"/>
    <property type="match status" value="1"/>
</dbReference>
<keyword evidence="13" id="KW-0325">Glycoprotein</keyword>
<dbReference type="Pfam" id="PF04790">
    <property type="entry name" value="Sarcoglycan_1"/>
    <property type="match status" value="1"/>
</dbReference>
<evidence type="ECO:0000256" key="8">
    <source>
        <dbReference type="ARBA" id="ARBA00022692"/>
    </source>
</evidence>
<comment type="similarity">
    <text evidence="4">Belongs to the sarcoglycan beta/delta/gamma/zeta family.</text>
</comment>
<keyword evidence="9" id="KW-0735">Signal-anchor</keyword>
<keyword evidence="12" id="KW-1015">Disulfide bond</keyword>
<evidence type="ECO:0000256" key="15">
    <source>
        <dbReference type="ARBA" id="ARBA00026041"/>
    </source>
</evidence>
<evidence type="ECO:0000256" key="9">
    <source>
        <dbReference type="ARBA" id="ARBA00022968"/>
    </source>
</evidence>
<evidence type="ECO:0000256" key="5">
    <source>
        <dbReference type="ARBA" id="ARBA00015329"/>
    </source>
</evidence>
<reference evidence="17 18" key="1">
    <citation type="submission" date="2013-11" db="EMBL/GenBank/DDBJ databases">
        <title>Draft genome of the bovine lungworm Dictyocaulus viviparus.</title>
        <authorList>
            <person name="Mitreva M."/>
        </authorList>
    </citation>
    <scope>NUCLEOTIDE SEQUENCE [LARGE SCALE GENOMIC DNA]</scope>
    <source>
        <strain evidence="17 18">HannoverDv2000</strain>
    </source>
</reference>
<comment type="subunit">
    <text evidence="15">Cross-link to form 2 major subcomplexes: one consisting of SGCB, SGCD and SGCG and the other consisting of SGCB and SGCD. The association between SGCB and SGCG is particularly strong while SGCA is loosely associated with the other sarcoglycans.</text>
</comment>
<comment type="function">
    <text evidence="1">Component of the sarcoglycan complex, a subcomplex of the dystrophin-glycoprotein complex which forms a link between the F-actin cytoskeleton and the extracellular matrix.</text>
</comment>
<evidence type="ECO:0000313" key="18">
    <source>
        <dbReference type="Proteomes" id="UP000053766"/>
    </source>
</evidence>
<dbReference type="GO" id="GO:0042383">
    <property type="term" value="C:sarcolemma"/>
    <property type="evidence" value="ECO:0007669"/>
    <property type="project" value="UniProtKB-SubCell"/>
</dbReference>
<feature type="transmembrane region" description="Helical" evidence="16">
    <location>
        <begin position="36"/>
        <end position="62"/>
    </location>
</feature>
<gene>
    <name evidence="17" type="ORF">DICVIV_00671</name>
</gene>
<evidence type="ECO:0000256" key="1">
    <source>
        <dbReference type="ARBA" id="ARBA00002860"/>
    </source>
</evidence>
<dbReference type="STRING" id="29172.A0A0D8Y8M4"/>
<keyword evidence="11 16" id="KW-0472">Membrane</keyword>
<dbReference type="InterPro" id="IPR006875">
    <property type="entry name" value="Sarcoglycan"/>
</dbReference>
<dbReference type="OrthoDB" id="5843723at2759"/>
<evidence type="ECO:0000256" key="2">
    <source>
        <dbReference type="ARBA" id="ARBA00004245"/>
    </source>
</evidence>
<evidence type="ECO:0000256" key="10">
    <source>
        <dbReference type="ARBA" id="ARBA00022989"/>
    </source>
</evidence>
<evidence type="ECO:0000256" key="14">
    <source>
        <dbReference type="ARBA" id="ARBA00023212"/>
    </source>
</evidence>
<protein>
    <recommendedName>
        <fullName evidence="5">Beta-sarcoglycan</fullName>
    </recommendedName>
</protein>
<dbReference type="AlphaFoldDB" id="A0A0D8Y8M4"/>
<name>A0A0D8Y8M4_DICVI</name>
<evidence type="ECO:0000256" key="13">
    <source>
        <dbReference type="ARBA" id="ARBA00023180"/>
    </source>
</evidence>
<dbReference type="Proteomes" id="UP000053766">
    <property type="component" value="Unassembled WGS sequence"/>
</dbReference>
<organism evidence="17 18">
    <name type="scientific">Dictyocaulus viviparus</name>
    <name type="common">Bovine lungworm</name>
    <dbReference type="NCBI Taxonomy" id="29172"/>
    <lineage>
        <taxon>Eukaryota</taxon>
        <taxon>Metazoa</taxon>
        <taxon>Ecdysozoa</taxon>
        <taxon>Nematoda</taxon>
        <taxon>Chromadorea</taxon>
        <taxon>Rhabditida</taxon>
        <taxon>Rhabditina</taxon>
        <taxon>Rhabditomorpha</taxon>
        <taxon>Strongyloidea</taxon>
        <taxon>Metastrongylidae</taxon>
        <taxon>Dictyocaulus</taxon>
    </lineage>
</organism>
<evidence type="ECO:0000256" key="16">
    <source>
        <dbReference type="SAM" id="Phobius"/>
    </source>
</evidence>
<dbReference type="GO" id="GO:0005856">
    <property type="term" value="C:cytoskeleton"/>
    <property type="evidence" value="ECO:0007669"/>
    <property type="project" value="UniProtKB-SubCell"/>
</dbReference>
<accession>A0A0D8Y8M4</accession>
<dbReference type="GO" id="GO:0007517">
    <property type="term" value="P:muscle organ development"/>
    <property type="evidence" value="ECO:0007669"/>
    <property type="project" value="InterPro"/>
</dbReference>
<dbReference type="GO" id="GO:0016012">
    <property type="term" value="C:sarcoglycan complex"/>
    <property type="evidence" value="ECO:0007669"/>
    <property type="project" value="InterPro"/>
</dbReference>
<reference evidence="18" key="2">
    <citation type="journal article" date="2016" name="Sci. Rep.">
        <title>Dictyocaulus viviparus genome, variome and transcriptome elucidate lungworm biology and support future intervention.</title>
        <authorList>
            <person name="McNulty S.N."/>
            <person name="Strube C."/>
            <person name="Rosa B.A."/>
            <person name="Martin J.C."/>
            <person name="Tyagi R."/>
            <person name="Choi Y.J."/>
            <person name="Wang Q."/>
            <person name="Hallsworth Pepin K."/>
            <person name="Zhang X."/>
            <person name="Ozersky P."/>
            <person name="Wilson R.K."/>
            <person name="Sternberg P.W."/>
            <person name="Gasser R.B."/>
            <person name="Mitreva M."/>
        </authorList>
    </citation>
    <scope>NUCLEOTIDE SEQUENCE [LARGE SCALE GENOMIC DNA]</scope>
    <source>
        <strain evidence="18">HannoverDv2000</strain>
    </source>
</reference>
<keyword evidence="10 16" id="KW-1133">Transmembrane helix</keyword>
<evidence type="ECO:0000256" key="4">
    <source>
        <dbReference type="ARBA" id="ARBA00007574"/>
    </source>
</evidence>
<dbReference type="EMBL" id="KN716155">
    <property type="protein sequence ID" value="KJH53173.1"/>
    <property type="molecule type" value="Genomic_DNA"/>
</dbReference>
<sequence length="237" mass="26282">MPPPAYIRSGSETSFPSATDSLQNSIHVTGLREKRLYAVIGCLAVLSILALFLLTMNVMLIISLQMSRHGMQFLRFHTISDPKTEEVEKVVHFDGNNIDLGTVVSNGQVSGTKDKELYVYGSRVLLSATKSGTRLTIQENNCRLENTQHFQIISSETLKPIFSAQHPVISIDSKIKKLSTNKIVTNKIRSPIDESLQIEVDNLSLRGNEGIHIEANAIKFSGHTSVNLNTSVCQIYR</sequence>
<evidence type="ECO:0000256" key="6">
    <source>
        <dbReference type="ARBA" id="ARBA00022475"/>
    </source>
</evidence>
<evidence type="ECO:0000256" key="12">
    <source>
        <dbReference type="ARBA" id="ARBA00023157"/>
    </source>
</evidence>